<reference evidence="4 5" key="1">
    <citation type="journal article" date="2018" name="Sci. Adv.">
        <title>Multi-heme cytochromes provide a pathway for survival in energy-limited environments.</title>
        <authorList>
            <person name="Deng X."/>
            <person name="Dohmae N."/>
            <person name="Nealson K.H."/>
            <person name="Hashimoto K."/>
            <person name="Okamoto A."/>
        </authorList>
    </citation>
    <scope>NUCLEOTIDE SEQUENCE [LARGE SCALE GENOMIC DNA]</scope>
    <source>
        <strain evidence="4 5">IS5</strain>
    </source>
</reference>
<dbReference type="InterPro" id="IPR036457">
    <property type="entry name" value="PPM-type-like_dom_sf"/>
</dbReference>
<dbReference type="InterPro" id="IPR004010">
    <property type="entry name" value="Double_Cache_2"/>
</dbReference>
<keyword evidence="5" id="KW-1185">Reference proteome</keyword>
<evidence type="ECO:0000259" key="3">
    <source>
        <dbReference type="PROSITE" id="PS50885"/>
    </source>
</evidence>
<dbReference type="Pfam" id="PF08269">
    <property type="entry name" value="dCache_2"/>
    <property type="match status" value="1"/>
</dbReference>
<dbReference type="GO" id="GO:0016791">
    <property type="term" value="F:phosphatase activity"/>
    <property type="evidence" value="ECO:0007669"/>
    <property type="project" value="TreeGrafter"/>
</dbReference>
<dbReference type="InterPro" id="IPR001932">
    <property type="entry name" value="PPM-type_phosphatase-like_dom"/>
</dbReference>
<evidence type="ECO:0000256" key="1">
    <source>
        <dbReference type="ARBA" id="ARBA00022801"/>
    </source>
</evidence>
<dbReference type="Gene3D" id="3.60.40.10">
    <property type="entry name" value="PPM-type phosphatase domain"/>
    <property type="match status" value="1"/>
</dbReference>
<proteinExistence type="predicted"/>
<dbReference type="KEGG" id="dfl:DFE_1529"/>
<dbReference type="OrthoDB" id="9802500at2"/>
<dbReference type="PANTHER" id="PTHR43156">
    <property type="entry name" value="STAGE II SPORULATION PROTEIN E-RELATED"/>
    <property type="match status" value="1"/>
</dbReference>
<dbReference type="Proteomes" id="UP000269883">
    <property type="component" value="Chromosome"/>
</dbReference>
<protein>
    <submittedName>
        <fullName evidence="4">Protein serine/threonine phosphatase</fullName>
    </submittedName>
</protein>
<dbReference type="Gene3D" id="6.10.340.10">
    <property type="match status" value="1"/>
</dbReference>
<dbReference type="InterPro" id="IPR003660">
    <property type="entry name" value="HAMP_dom"/>
</dbReference>
<dbReference type="CDD" id="cd06225">
    <property type="entry name" value="HAMP"/>
    <property type="match status" value="1"/>
</dbReference>
<accession>A0A2Z6AYK8</accession>
<dbReference type="PANTHER" id="PTHR43156:SF2">
    <property type="entry name" value="STAGE II SPORULATION PROTEIN E"/>
    <property type="match status" value="1"/>
</dbReference>
<dbReference type="SUPFAM" id="SSF81606">
    <property type="entry name" value="PP2C-like"/>
    <property type="match status" value="1"/>
</dbReference>
<dbReference type="Gene3D" id="3.30.450.20">
    <property type="entry name" value="PAS domain"/>
    <property type="match status" value="1"/>
</dbReference>
<keyword evidence="2" id="KW-0472">Membrane</keyword>
<gene>
    <name evidence="4" type="ORF">DFE_1529</name>
</gene>
<dbReference type="EMBL" id="AP017378">
    <property type="protein sequence ID" value="BBD08255.1"/>
    <property type="molecule type" value="Genomic_DNA"/>
</dbReference>
<keyword evidence="2" id="KW-1133">Transmembrane helix</keyword>
<feature type="transmembrane region" description="Helical" evidence="2">
    <location>
        <begin position="331"/>
        <end position="350"/>
    </location>
</feature>
<dbReference type="AlphaFoldDB" id="A0A2Z6AYK8"/>
<dbReference type="SMART" id="SM00331">
    <property type="entry name" value="PP2C_SIG"/>
    <property type="match status" value="1"/>
</dbReference>
<evidence type="ECO:0000313" key="4">
    <source>
        <dbReference type="EMBL" id="BBD08255.1"/>
    </source>
</evidence>
<name>A0A2Z6AYK8_9BACT</name>
<organism evidence="4 5">
    <name type="scientific">Desulfovibrio ferrophilus</name>
    <dbReference type="NCBI Taxonomy" id="241368"/>
    <lineage>
        <taxon>Bacteria</taxon>
        <taxon>Pseudomonadati</taxon>
        <taxon>Thermodesulfobacteriota</taxon>
        <taxon>Desulfovibrionia</taxon>
        <taxon>Desulfovibrionales</taxon>
        <taxon>Desulfovibrionaceae</taxon>
        <taxon>Desulfovibrio</taxon>
    </lineage>
</organism>
<evidence type="ECO:0000256" key="2">
    <source>
        <dbReference type="SAM" id="Phobius"/>
    </source>
</evidence>
<dbReference type="GO" id="GO:0016020">
    <property type="term" value="C:membrane"/>
    <property type="evidence" value="ECO:0007669"/>
    <property type="project" value="InterPro"/>
</dbReference>
<dbReference type="Pfam" id="PF00672">
    <property type="entry name" value="HAMP"/>
    <property type="match status" value="1"/>
</dbReference>
<evidence type="ECO:0000313" key="5">
    <source>
        <dbReference type="Proteomes" id="UP000269883"/>
    </source>
</evidence>
<sequence length="679" mass="74851">MRFTLYKKLAVLVGGTLLFVAAAVLFFAGRDVERTVFDSELKGAENIMRLVDLNLEGRFKSYLMWKVSMVSSRKQQLEQESTILLSGLDRILGAKQSKKSVKSALLWLTGVSRNPDRLVFVYDKKGKMLGVNIADFAKADLLQMKDFKGRAVMTAMRDESMRYGNSFTTFRWGQATRTRSGRYLGMFSYYPRLGWIVGVCESLDSMTTEVRQRQEEILQGLRETIPDVRVARSGPVFLFSGDGELLVEPSRPLMDLMGKEASNEKDFLIELAKKASWASDEGNEGSQIIDSGPDAPSQIFVSHFRPMDWFVAAVAPKAELRAPAALLVERLSVVLACALVLGLALALIMARRIVRPIKALTAHVKDVPERDWTTENAGEIEVLGKMAERRSDEVGALAEAFVYMDSELRRNIRELIKTEAEKHRIESELGVARDIQMGLLPKIFPAFPERDELDLYAVLEPAREVGGDLYDFFFVDDGTVCVVVGDVSDKGVPAALFMTIAKTLIKNEALLGRPPEEILRRVNDDLGRDNPSAMFVTTFVGLLDVASGDLAFASGGHNPPLIIPTSGEITYLREVSGPMVGAMAGMSFVGLSAKLNVGDMLLVYTDGVTEAMNESKEMLTEDGLFEVVTRLRDEDAKGMVDGIVQAVHAHADGAPQSDDITVLGVRLSEYSSKDTRGDS</sequence>
<keyword evidence="1" id="KW-0378">Hydrolase</keyword>
<keyword evidence="2" id="KW-0812">Transmembrane</keyword>
<dbReference type="PROSITE" id="PS50885">
    <property type="entry name" value="HAMP"/>
    <property type="match status" value="1"/>
</dbReference>
<dbReference type="Pfam" id="PF07228">
    <property type="entry name" value="SpoIIE"/>
    <property type="match status" value="1"/>
</dbReference>
<feature type="domain" description="HAMP" evidence="3">
    <location>
        <begin position="351"/>
        <end position="413"/>
    </location>
</feature>
<dbReference type="GO" id="GO:0007165">
    <property type="term" value="P:signal transduction"/>
    <property type="evidence" value="ECO:0007669"/>
    <property type="project" value="InterPro"/>
</dbReference>
<dbReference type="RefSeq" id="WP_126378201.1">
    <property type="nucleotide sequence ID" value="NZ_AP017378.1"/>
</dbReference>
<dbReference type="InterPro" id="IPR052016">
    <property type="entry name" value="Bact_Sigma-Reg"/>
</dbReference>